<evidence type="ECO:0000256" key="14">
    <source>
        <dbReference type="ARBA" id="ARBA00022753"/>
    </source>
</evidence>
<dbReference type="GO" id="GO:0030991">
    <property type="term" value="C:intraciliary transport particle A"/>
    <property type="evidence" value="ECO:0007669"/>
    <property type="project" value="TreeGrafter"/>
</dbReference>
<dbReference type="SUPFAM" id="SSF144270">
    <property type="entry name" value="Eferin C-derminal domain-like"/>
    <property type="match status" value="1"/>
</dbReference>
<feature type="region of interest" description="Disordered" evidence="23">
    <location>
        <begin position="920"/>
        <end position="960"/>
    </location>
</feature>
<dbReference type="SUPFAM" id="SSF47473">
    <property type="entry name" value="EF-hand"/>
    <property type="match status" value="1"/>
</dbReference>
<dbReference type="GO" id="GO:0051301">
    <property type="term" value="P:cell division"/>
    <property type="evidence" value="ECO:0007669"/>
    <property type="project" value="UniProtKB-KW"/>
</dbReference>
<evidence type="ECO:0000256" key="9">
    <source>
        <dbReference type="ARBA" id="ARBA00022448"/>
    </source>
</evidence>
<dbReference type="FunFam" id="1.25.40.720:FF:000001">
    <property type="entry name" value="Telomere length regulation protein TEL2"/>
    <property type="match status" value="1"/>
</dbReference>
<dbReference type="GO" id="GO:0035721">
    <property type="term" value="P:intraciliary retrograde transport"/>
    <property type="evidence" value="ECO:0007669"/>
    <property type="project" value="TreeGrafter"/>
</dbReference>
<dbReference type="SUPFAM" id="SSF50978">
    <property type="entry name" value="WD40 repeat-like"/>
    <property type="match status" value="1"/>
</dbReference>
<dbReference type="Gene3D" id="1.10.238.10">
    <property type="entry name" value="EF-hand"/>
    <property type="match status" value="1"/>
</dbReference>
<dbReference type="InterPro" id="IPR036322">
    <property type="entry name" value="WD40_repeat_dom_sf"/>
</dbReference>
<keyword evidence="16 22" id="KW-0175">Coiled coil</keyword>
<comment type="subcellular location">
    <subcellularLocation>
        <location evidence="2">Cell projection</location>
        <location evidence="2">Cilium</location>
    </subcellularLocation>
    <subcellularLocation>
        <location evidence="5">Cleavage furrow</location>
    </subcellularLocation>
    <subcellularLocation>
        <location evidence="4">Cytoplasm</location>
    </subcellularLocation>
    <subcellularLocation>
        <location evidence="3">Midbody</location>
    </subcellularLocation>
    <subcellularLocation>
        <location evidence="1">Nucleus</location>
    </subcellularLocation>
    <subcellularLocation>
        <location evidence="6">Recycling endosome membrane</location>
        <topology evidence="6">Peripheral membrane protein</topology>
    </subcellularLocation>
</comment>
<dbReference type="Gene3D" id="1.25.40.720">
    <property type="entry name" value="Telomere length regulation protein 2, C-terminal domain"/>
    <property type="match status" value="2"/>
</dbReference>
<dbReference type="InterPro" id="IPR002048">
    <property type="entry name" value="EF_hand_dom"/>
</dbReference>
<feature type="region of interest" description="Disordered" evidence="23">
    <location>
        <begin position="1"/>
        <end position="20"/>
    </location>
</feature>
<evidence type="ECO:0000259" key="24">
    <source>
        <dbReference type="PROSITE" id="PS50222"/>
    </source>
</evidence>
<evidence type="ECO:0000256" key="3">
    <source>
        <dbReference type="ARBA" id="ARBA00004214"/>
    </source>
</evidence>
<dbReference type="InterPro" id="IPR015943">
    <property type="entry name" value="WD40/YVTN_repeat-like_dom_sf"/>
</dbReference>
<dbReference type="Pfam" id="PF09457">
    <property type="entry name" value="RBD-FIP"/>
    <property type="match status" value="1"/>
</dbReference>
<keyword evidence="18" id="KW-0472">Membrane</keyword>
<accession>A0A6A4S119</accession>
<dbReference type="InterPro" id="IPR011044">
    <property type="entry name" value="Quino_amine_DH_bsu"/>
</dbReference>
<dbReference type="PANTHER" id="PTHR15722:SF7">
    <property type="entry name" value="INTRAFLAGELLAR TRANSPORT PROTEIN 140 HOMOLOG"/>
    <property type="match status" value="1"/>
</dbReference>
<dbReference type="FunFam" id="2.130.10.10:FF:003384">
    <property type="entry name" value="Uncharacterized protein"/>
    <property type="match status" value="1"/>
</dbReference>
<keyword evidence="14" id="KW-0967">Endosome</keyword>
<dbReference type="GO" id="GO:0005930">
    <property type="term" value="C:axoneme"/>
    <property type="evidence" value="ECO:0007669"/>
    <property type="project" value="TreeGrafter"/>
</dbReference>
<feature type="region of interest" description="Disordered" evidence="23">
    <location>
        <begin position="411"/>
        <end position="432"/>
    </location>
</feature>
<evidence type="ECO:0000256" key="7">
    <source>
        <dbReference type="ARBA" id="ARBA00006133"/>
    </source>
</evidence>
<feature type="domain" description="EF-hand" evidence="24">
    <location>
        <begin position="502"/>
        <end position="537"/>
    </location>
</feature>
<dbReference type="InterPro" id="IPR019018">
    <property type="entry name" value="Rab-bd_FIP-RBD"/>
</dbReference>
<feature type="compositionally biased region" description="Polar residues" evidence="23">
    <location>
        <begin position="1614"/>
        <end position="1630"/>
    </location>
</feature>
<evidence type="ECO:0000256" key="13">
    <source>
        <dbReference type="ARBA" id="ARBA00022737"/>
    </source>
</evidence>
<keyword evidence="10" id="KW-0963">Cytoplasm</keyword>
<dbReference type="InterPro" id="IPR057316">
    <property type="entry name" value="Rab11-FIP3/4_dom"/>
</dbReference>
<dbReference type="InterPro" id="IPR037245">
    <property type="entry name" value="FIP-RBD_C_sf"/>
</dbReference>
<feature type="compositionally biased region" description="Polar residues" evidence="23">
    <location>
        <begin position="154"/>
        <end position="165"/>
    </location>
</feature>
<dbReference type="GO" id="GO:0055038">
    <property type="term" value="C:recycling endosome membrane"/>
    <property type="evidence" value="ECO:0007669"/>
    <property type="project" value="UniProtKB-SubCell"/>
</dbReference>
<keyword evidence="11" id="KW-0853">WD repeat</keyword>
<dbReference type="CDD" id="cd00051">
    <property type="entry name" value="EFh"/>
    <property type="match status" value="1"/>
</dbReference>
<evidence type="ECO:0000256" key="12">
    <source>
        <dbReference type="ARBA" id="ARBA00022618"/>
    </source>
</evidence>
<reference evidence="26 27" key="1">
    <citation type="submission" date="2019-06" db="EMBL/GenBank/DDBJ databases">
        <title>Draft genomes of female and male turbot (Scophthalmus maximus).</title>
        <authorList>
            <person name="Xu H."/>
            <person name="Xu X.-W."/>
            <person name="Shao C."/>
            <person name="Chen S."/>
        </authorList>
    </citation>
    <scope>NUCLEOTIDE SEQUENCE [LARGE SCALE GENOMIC DNA]</scope>
    <source>
        <strain evidence="26">Ysfricsl-2016a</strain>
        <tissue evidence="26">Blood</tissue>
    </source>
</reference>
<evidence type="ECO:0000256" key="20">
    <source>
        <dbReference type="ARBA" id="ARBA00023273"/>
    </source>
</evidence>
<comment type="caution">
    <text evidence="26">The sequence shown here is derived from an EMBL/GenBank/DDBJ whole genome shotgun (WGS) entry which is preliminary data.</text>
</comment>
<dbReference type="InterPro" id="IPR056156">
    <property type="entry name" value="TPR_IF140_C"/>
</dbReference>
<dbReference type="PROSITE" id="PS50222">
    <property type="entry name" value="EF_HAND_2"/>
    <property type="match status" value="1"/>
</dbReference>
<keyword evidence="9" id="KW-0813">Transport</keyword>
<dbReference type="InterPro" id="IPR011992">
    <property type="entry name" value="EF-hand-dom_pair"/>
</dbReference>
<dbReference type="SUPFAM" id="SSF50969">
    <property type="entry name" value="YVTN repeat-like/Quinoprotein amine dehydrogenase"/>
    <property type="match status" value="1"/>
</dbReference>
<evidence type="ECO:0000259" key="25">
    <source>
        <dbReference type="PROSITE" id="PS51511"/>
    </source>
</evidence>
<dbReference type="SMART" id="SM00054">
    <property type="entry name" value="EFh"/>
    <property type="match status" value="2"/>
</dbReference>
<dbReference type="Gene3D" id="2.130.10.10">
    <property type="entry name" value="YVTN repeat-like/Quinoprotein amine dehydrogenase"/>
    <property type="match status" value="2"/>
</dbReference>
<keyword evidence="12" id="KW-0132">Cell division</keyword>
<dbReference type="InterPro" id="IPR056155">
    <property type="entry name" value="Beta-prop_IFT140_2nd"/>
</dbReference>
<dbReference type="InterPro" id="IPR038528">
    <property type="entry name" value="TEL2_C_sf"/>
</dbReference>
<evidence type="ECO:0000256" key="6">
    <source>
        <dbReference type="ARBA" id="ARBA00004654"/>
    </source>
</evidence>
<keyword evidence="17" id="KW-0969">Cilium</keyword>
<evidence type="ECO:0000256" key="23">
    <source>
        <dbReference type="SAM" id="MobiDB-lite"/>
    </source>
</evidence>
<dbReference type="FunFam" id="1.25.40.720:FF:000003">
    <property type="entry name" value="Telomere length regulation protein TEL2 homolog"/>
    <property type="match status" value="1"/>
</dbReference>
<comment type="similarity">
    <text evidence="7">Belongs to the TEL2 family.</text>
</comment>
<dbReference type="GO" id="GO:0036064">
    <property type="term" value="C:ciliary basal body"/>
    <property type="evidence" value="ECO:0007669"/>
    <property type="project" value="TreeGrafter"/>
</dbReference>
<dbReference type="GO" id="GO:0005509">
    <property type="term" value="F:calcium ion binding"/>
    <property type="evidence" value="ECO:0007669"/>
    <property type="project" value="InterPro"/>
</dbReference>
<dbReference type="InterPro" id="IPR016024">
    <property type="entry name" value="ARM-type_fold"/>
</dbReference>
<dbReference type="Pfam" id="PF25320">
    <property type="entry name" value="TELO2_ARM"/>
    <property type="match status" value="1"/>
</dbReference>
<dbReference type="GO" id="GO:0032154">
    <property type="term" value="C:cleavage furrow"/>
    <property type="evidence" value="ECO:0007669"/>
    <property type="project" value="UniProtKB-SubCell"/>
</dbReference>
<dbReference type="Pfam" id="PF24762">
    <property type="entry name" value="TPR_IF140-IFT172"/>
    <property type="match status" value="1"/>
</dbReference>
<evidence type="ECO:0000256" key="22">
    <source>
        <dbReference type="SAM" id="Coils"/>
    </source>
</evidence>
<protein>
    <recommendedName>
        <fullName evidence="8">Telomere length regulation protein TEL2 homolog</fullName>
    </recommendedName>
</protein>
<evidence type="ECO:0000256" key="1">
    <source>
        <dbReference type="ARBA" id="ARBA00004123"/>
    </source>
</evidence>
<feature type="region of interest" description="Disordered" evidence="23">
    <location>
        <begin position="1592"/>
        <end position="1662"/>
    </location>
</feature>
<dbReference type="Proteomes" id="UP000438429">
    <property type="component" value="Unassembled WGS sequence"/>
</dbReference>
<keyword evidence="19" id="KW-0539">Nucleus</keyword>
<dbReference type="Pfam" id="PF25450">
    <property type="entry name" value="Rab11-FIP3"/>
    <property type="match status" value="1"/>
</dbReference>
<dbReference type="PROSITE" id="PS51511">
    <property type="entry name" value="FIP_RBD"/>
    <property type="match status" value="1"/>
</dbReference>
<evidence type="ECO:0000256" key="15">
    <source>
        <dbReference type="ARBA" id="ARBA00022803"/>
    </source>
</evidence>
<name>A0A6A4S119_SCOMX</name>
<dbReference type="EMBL" id="VEVO01000020">
    <property type="protein sequence ID" value="KAF0025320.1"/>
    <property type="molecule type" value="Genomic_DNA"/>
</dbReference>
<dbReference type="FunFam" id="1.25.40.470:FF:000010">
    <property type="entry name" value="Intraflagellar transport 140 homolog (Chlamydomonas)"/>
    <property type="match status" value="1"/>
</dbReference>
<dbReference type="InterPro" id="IPR056168">
    <property type="entry name" value="TPR_IF140/IFT172/WDR19"/>
</dbReference>
<dbReference type="Gene3D" id="1.25.40.470">
    <property type="match status" value="2"/>
</dbReference>
<evidence type="ECO:0000256" key="19">
    <source>
        <dbReference type="ARBA" id="ARBA00023242"/>
    </source>
</evidence>
<dbReference type="Pfam" id="PF24760">
    <property type="entry name" value="TPR_IF140_C"/>
    <property type="match status" value="1"/>
</dbReference>
<evidence type="ECO:0000256" key="8">
    <source>
        <dbReference type="ARBA" id="ARBA00018231"/>
    </source>
</evidence>
<dbReference type="Pfam" id="PF10193">
    <property type="entry name" value="Telomere_reg-2"/>
    <property type="match status" value="1"/>
</dbReference>
<evidence type="ECO:0000256" key="11">
    <source>
        <dbReference type="ARBA" id="ARBA00022574"/>
    </source>
</evidence>
<evidence type="ECO:0000256" key="21">
    <source>
        <dbReference type="ARBA" id="ARBA00023306"/>
    </source>
</evidence>
<organism evidence="26 27">
    <name type="scientific">Scophthalmus maximus</name>
    <name type="common">Turbot</name>
    <name type="synonym">Psetta maxima</name>
    <dbReference type="NCBI Taxonomy" id="52904"/>
    <lineage>
        <taxon>Eukaryota</taxon>
        <taxon>Metazoa</taxon>
        <taxon>Chordata</taxon>
        <taxon>Craniata</taxon>
        <taxon>Vertebrata</taxon>
        <taxon>Euteleostomi</taxon>
        <taxon>Actinopterygii</taxon>
        <taxon>Neopterygii</taxon>
        <taxon>Teleostei</taxon>
        <taxon>Neoteleostei</taxon>
        <taxon>Acanthomorphata</taxon>
        <taxon>Carangaria</taxon>
        <taxon>Pleuronectiformes</taxon>
        <taxon>Pleuronectoidei</taxon>
        <taxon>Scophthalmidae</taxon>
        <taxon>Scophthalmus</taxon>
    </lineage>
</organism>
<dbReference type="InterPro" id="IPR011990">
    <property type="entry name" value="TPR-like_helical_dom_sf"/>
</dbReference>
<keyword evidence="20" id="KW-0966">Cell projection</keyword>
<evidence type="ECO:0000256" key="16">
    <source>
        <dbReference type="ARBA" id="ARBA00023054"/>
    </source>
</evidence>
<keyword evidence="13" id="KW-0677">Repeat</keyword>
<evidence type="ECO:0000256" key="2">
    <source>
        <dbReference type="ARBA" id="ARBA00004138"/>
    </source>
</evidence>
<dbReference type="Pfam" id="PF23383">
    <property type="entry name" value="Beta-prop_IFT140_1st"/>
    <property type="match status" value="1"/>
</dbReference>
<proteinExistence type="inferred from homology"/>
<dbReference type="Gene3D" id="1.20.5.2440">
    <property type="match status" value="1"/>
</dbReference>
<dbReference type="Pfam" id="PF23385">
    <property type="entry name" value="Beta-prop_IFT140_2nd"/>
    <property type="match status" value="1"/>
</dbReference>
<feature type="coiled-coil region" evidence="22">
    <location>
        <begin position="3250"/>
        <end position="3277"/>
    </location>
</feature>
<evidence type="ECO:0000256" key="18">
    <source>
        <dbReference type="ARBA" id="ARBA00023136"/>
    </source>
</evidence>
<dbReference type="SMART" id="SM00320">
    <property type="entry name" value="WD40"/>
    <property type="match status" value="4"/>
</dbReference>
<dbReference type="FunFam" id="1.20.5.2440:FF:000001">
    <property type="entry name" value="RAB11 family interacting protein 4"/>
    <property type="match status" value="1"/>
</dbReference>
<dbReference type="InterPro" id="IPR056154">
    <property type="entry name" value="Beta-prop_IFT140_1st"/>
</dbReference>
<keyword evidence="15" id="KW-0802">TPR repeat</keyword>
<evidence type="ECO:0000256" key="10">
    <source>
        <dbReference type="ARBA" id="ARBA00022490"/>
    </source>
</evidence>
<sequence length="3412" mass="379847">MEPTVVSGPRGRAQWESDPPFPLGFHALDSDAGGGICPNESGQTGLDFRYGDRDHTPPRGEGAKVFQDKAVELGNLMHISDFSCGDLLSAQSTISKGSLHLDELSYSENNERADEISDLTLSWLFTPKPTDVVGQNSACEELDLTQEAPPEGSNIPSSQAYSPSDISKRNTETDTVDPFLLVDVIANVPTCPPAESNPGEFNPLGVNEELVDLSQGDQAGLPPSPSSETRSPETRDNGLSPADHVTVLPGTSRTNVQGLPDSCLSRNHISAPLECCEGSVPLLDSEVPDCDSGPSLCPAGPDSVICTGSPPHLSFTEESGVEHEAAAVIRNLTCENDSFALGLPAEPSPLTVPLAEDAFIQGDFTSETYSVETLSQDVMVDNICSEARTQGNESMALDLCSTADEIRDEETWDLKPRRGVPSGSLPDPTTELREKESVVDGHQLGGSDCHEVASFDFSVQDLNSSSPVAGWTSEQNVETIPLSKMVADDSLPMVSAVDTREQDVSPLKAVFDALDQDGDGFVRIEEFMEFAAAYGADQVKDLTKFLDPSGLGVISFEDFHRGISAISNGGPEPPLYNVNYSPGDGAVGCPEEYDEQNEVTDSAYLGSESTYSECETFTDEDTGALVPPEMHEDVETDSGIEATLHDSEDGRNRFSLNSELHHHSLVTVIGGEEEHFEDFGESNTSELLLESSVEGTEGEGDSPLVQPLEQVNGSSLLSPSAPAPLPDCFQSFLREEALDFFCSQCHKQISRLEDLSTRLNFLEMTSAGKRLSSKKVARHLLQNSSMTLDTMSDLTRDILELADNDITDKVLLLERRVAELEKESEASGEQHARLRQENLQLVHRANALEEQLKEQEVHADEQLQQETRRHKEALCKVERETGLELENLQARLQLLDEENSELRSCVPCLRANIERLEEEKRKLQDETEATSDRLQEETESRRKMGDKLSHERHQSHKEKECTQELIEDLRKQLEHLQLYKLEAEAKRGRSPAAGLQEYQTRTREAELEQEIKRLKQDNRSLKEQNDELNGQIINLSIQGAKNLMSASFSDSLAAEINSVSRSELMEAIHKQEEINYRLQDYIDKIIVAIMESNPCILEMHFRRPIYGLTPRSSVMRGRRTFEHFFVTLKLDTRVGFSCRHLDGFKFEAEMDSLNPNTEVRLKVAQCLRTLTACTHDEDIAAALHTLHSYVDEGPESFTTSVQRAEFRRAHYTRALQCLVSNVQADWLRRLAAAQRIELWDGLFLHGPPEQALLVLMEGIGSLRPSTNLDHLVSITERFLQSGRLADLLWSYCLETAPSDSPQLRETLLGRIVALPDLTANRLHPHNKPLFLPRQYYPLLASEMLTALERTCQALKDGTDCSLTFVAQTLGKVCIQGHSDVVLAVLAPRLSACTHSDMVWRRVCWKLLENVPQRWIESVLNGLVQAVSGPDAFGRIIGNLVLTNKKAQFVITHKLLLLHYKYKTQVLRIVLGYLAADRERRPLLIQVLRSVSQAWANPSAVKHTPLEQQLYVTKALLLSVNLLTDSELQELRSELLQCLLGGMQSHLDSNVVQIRRVGMVVGECLSTRMDISGTKLKFEYEQDEDTRELLSLMTPAVTSDEPVNGDDSLQETREVTPTPQKASSENKTGPRSSKTDPDSDLDSDDELTPYDMSGDQEISQASPPRYLRDCLETLISSEDPARVELSLRVAESLVRKNAFATREISVQLTKVLLHMEDKYSINGFLSLRQATMVALAATDCIPVTQYLTTEFYSLNYSLRQRLDILEVLALAAQELSKPITEKRDPSVGTAANTYLTLYPGDNPVHWRQVVEKRIQSNTKRLRRGATQPLAKATPNRYAPVAGHFFFPLLRNYDRPQLTFDLLGGDHLVLGRLIHTLGLFMHLAVNAPIAAQMGRALLDFVWAVRYHADQMVRRGVLFAVCSVFLSMPSQNLLLDFSDQLFETRTWLADVAEGDPDADCRSLAIQSLVLLDKSLKKQLQDPQALKRSSGDMAVYFDHRIEAPESSVVPSHLTWHSALPVLAVGSRSPTAEGNVDLYLQQGEHVESCHVQRPHRWTVLRWHPTKPVLALGWENGEVTLLTHPSGDQTVLPGTHVACITLLEWSSSGSRLVTGDQTGALAVWKVDARGRLQGNHLVKHEYNKPLTCCIFRPASPGDDVAMLARASVSGDESALDMFSWKGAPLKMGPQEGLAFYVSTADGKVHSVDEHCKTSTLLSVEGAIKKLFYLDKREVLAVITDTLTLSQYTLGPGGGAQELTKVKLSNKTGQNVDIVWADNSLLITVTGEQVIRLWDLERDDNYVLSLDETLGFERGEMINCVSYCAGKEILAAGTSHGRIAMWRMVAQPRGSKGDSNALWKLQTPTEIQGNITQIQWGSSLNLLAANNSNTVLILCEHVMSAHFSQQVAAVQLTPTQLSITQYATGLHLALQSDTHIQGVCVTKNSVTVWSGKQVTVYELSGTVLRNTGSFPCDSHVVAVHDENLYTVEPSRVQIRTPQGTVKQLLTFSKAEGNPVLLSVCQSYLVVGTDTAHIRVFDLSRRDAKAHCSAKNLVDQIAGLGALKSAKCNASGSQVSILISQVNGRPDHKVYFYDVEMDTVTHFDFFVGRPSSGISHPEESERQRFQGTEVSGRCPVSHFWDESEPRLFVCETVSVGSESSSTSSIDMVDVSVVTLFCTQEHGLLLQDCYPKPAGLQALLALDVPYYYFSCKPSRVPAQFPHMVSRRTLREFVGLETCEKATRDAMLNFSFYLTIGDMDEAFKSIKLIKSKAVWENMARMCVKTCRLDVARVCLGNMGNAKAAKALKEATAEPEPEAQVAMLAIQLGMLEDAEKLYKCCQRYDLLNNFYQASGQWQQALETAEIHDRIRLRTTYYSYAKYLESMGNKTLALAYYENSDTHRAEVPRMLQDDTSSLEIYVNKMKDKNIYKWWAQYLESQSDMDSALHFYECAQDYLSLVRVHCYMGNIQKASEIANDTGDRAASYHLARHYEGHDDIKQAVHFYTRAQAYNNAIRLCKENGLDDQLMNLALLSNPEDMMEAACYYEEKGSHMDRAVALYHKAGYVSKALELAFATQQFSALQLIAEDLNENSDPVLLARCSDFFITHSQYEKAVDLLVAAKKYRQALELCVNQNLTITEQLAERMTVTDSKDFSEEARKDVLERIADCCMRQGNYHLATKKYTQAGNKLKAMRALLKSGDTEKIVFFANVCRQKELFIMAANYLQSLDWRKNPEILKTIIGFYTKGRAPDLLAGFYEACAQVEIDEYQNYEKALDALTEAAKCLSKAKDSSAGDQEVRVGDLHNKISLIKKFVHARSLYAENAADAVQLCEALLEEPELDPAVRIGDAFGFLVEHHCQQGNFQVAYRKLEELQKLLPSQNVRYYISQSSLEALQKGMGVPLDCDRRHSVKEEDEVEEDLDVS</sequence>
<dbReference type="FunFam" id="1.25.40.470:FF:000011">
    <property type="entry name" value="Intraflagellar transport protein 140"/>
    <property type="match status" value="1"/>
</dbReference>
<keyword evidence="21" id="KW-0131">Cell cycle</keyword>
<dbReference type="InterPro" id="IPR057348">
    <property type="entry name" value="TELO2_ARM"/>
</dbReference>
<feature type="region of interest" description="Disordered" evidence="23">
    <location>
        <begin position="146"/>
        <end position="171"/>
    </location>
</feature>
<dbReference type="SUPFAM" id="SSF48452">
    <property type="entry name" value="TPR-like"/>
    <property type="match status" value="1"/>
</dbReference>
<evidence type="ECO:0000256" key="17">
    <source>
        <dbReference type="ARBA" id="ARBA00023069"/>
    </source>
</evidence>
<evidence type="ECO:0000313" key="27">
    <source>
        <dbReference type="Proteomes" id="UP000438429"/>
    </source>
</evidence>
<evidence type="ECO:0000313" key="26">
    <source>
        <dbReference type="EMBL" id="KAF0025320.1"/>
    </source>
</evidence>
<dbReference type="InterPro" id="IPR001680">
    <property type="entry name" value="WD40_rpt"/>
</dbReference>
<dbReference type="SUPFAM" id="SSF48371">
    <property type="entry name" value="ARM repeat"/>
    <property type="match status" value="1"/>
</dbReference>
<feature type="domain" description="FIP-RBD" evidence="25">
    <location>
        <begin position="1038"/>
        <end position="1100"/>
    </location>
</feature>
<dbReference type="GO" id="GO:0005634">
    <property type="term" value="C:nucleus"/>
    <property type="evidence" value="ECO:0007669"/>
    <property type="project" value="UniProtKB-SubCell"/>
</dbReference>
<gene>
    <name evidence="26" type="ORF">F2P81_022201</name>
</gene>
<dbReference type="InterPro" id="IPR019337">
    <property type="entry name" value="Telomere_length_regulation_dom"/>
</dbReference>
<feature type="region of interest" description="Disordered" evidence="23">
    <location>
        <begin position="215"/>
        <end position="253"/>
    </location>
</feature>
<feature type="compositionally biased region" description="Acidic residues" evidence="23">
    <location>
        <begin position="1637"/>
        <end position="1647"/>
    </location>
</feature>
<dbReference type="GO" id="GO:0030496">
    <property type="term" value="C:midbody"/>
    <property type="evidence" value="ECO:0007669"/>
    <property type="project" value="UniProtKB-SubCell"/>
</dbReference>
<dbReference type="PANTHER" id="PTHR15722">
    <property type="entry name" value="IFT140/172-RELATED"/>
    <property type="match status" value="1"/>
</dbReference>
<evidence type="ECO:0000256" key="4">
    <source>
        <dbReference type="ARBA" id="ARBA00004496"/>
    </source>
</evidence>
<evidence type="ECO:0000256" key="5">
    <source>
        <dbReference type="ARBA" id="ARBA00004626"/>
    </source>
</evidence>